<dbReference type="Proteomes" id="UP000199021">
    <property type="component" value="Unassembled WGS sequence"/>
</dbReference>
<dbReference type="HAMAP" id="MF_00454">
    <property type="entry name" value="FluC"/>
    <property type="match status" value="1"/>
</dbReference>
<dbReference type="OrthoDB" id="9815830at2"/>
<keyword evidence="8 11" id="KW-0407">Ion channel</keyword>
<dbReference type="GO" id="GO:0140114">
    <property type="term" value="P:cellular detoxification of fluoride"/>
    <property type="evidence" value="ECO:0007669"/>
    <property type="project" value="UniProtKB-UniRule"/>
</dbReference>
<feature type="binding site" evidence="11">
    <location>
        <position position="78"/>
    </location>
    <ligand>
        <name>Na(+)</name>
        <dbReference type="ChEBI" id="CHEBI:29101"/>
        <note>structural</note>
    </ligand>
</feature>
<keyword evidence="7 11" id="KW-0472">Membrane</keyword>
<feature type="transmembrane region" description="Helical" evidence="11">
    <location>
        <begin position="68"/>
        <end position="88"/>
    </location>
</feature>
<evidence type="ECO:0000256" key="11">
    <source>
        <dbReference type="HAMAP-Rule" id="MF_00454"/>
    </source>
</evidence>
<feature type="transmembrane region" description="Helical" evidence="11">
    <location>
        <begin position="100"/>
        <end position="121"/>
    </location>
</feature>
<keyword evidence="11" id="KW-0813">Transport</keyword>
<feature type="transmembrane region" description="Helical" evidence="11">
    <location>
        <begin position="37"/>
        <end position="56"/>
    </location>
</feature>
<proteinExistence type="inferred from homology"/>
<evidence type="ECO:0000256" key="9">
    <source>
        <dbReference type="ARBA" id="ARBA00035120"/>
    </source>
</evidence>
<dbReference type="PANTHER" id="PTHR28259">
    <property type="entry name" value="FLUORIDE EXPORT PROTEIN 1-RELATED"/>
    <property type="match status" value="1"/>
</dbReference>
<comment type="similarity">
    <text evidence="9 11">Belongs to the fluoride channel Fluc/FEX (TC 1.A.43) family.</text>
</comment>
<comment type="function">
    <text evidence="11">Fluoride-specific ion channel. Important for reducing fluoride concentration in the cell, thus reducing its toxicity.</text>
</comment>
<dbReference type="AlphaFoldDB" id="A0A1H9PAR7"/>
<keyword evidence="13" id="KW-1185">Reference proteome</keyword>
<evidence type="ECO:0000256" key="6">
    <source>
        <dbReference type="ARBA" id="ARBA00023065"/>
    </source>
</evidence>
<evidence type="ECO:0000256" key="4">
    <source>
        <dbReference type="ARBA" id="ARBA00022692"/>
    </source>
</evidence>
<dbReference type="GO" id="GO:0046872">
    <property type="term" value="F:metal ion binding"/>
    <property type="evidence" value="ECO:0007669"/>
    <property type="project" value="UniProtKB-KW"/>
</dbReference>
<feature type="binding site" evidence="11">
    <location>
        <position position="75"/>
    </location>
    <ligand>
        <name>Na(+)</name>
        <dbReference type="ChEBI" id="CHEBI:29101"/>
        <note>structural</note>
    </ligand>
</feature>
<keyword evidence="6 11" id="KW-0406">Ion transport</keyword>
<evidence type="ECO:0000256" key="2">
    <source>
        <dbReference type="ARBA" id="ARBA00022475"/>
    </source>
</evidence>
<dbReference type="InParanoid" id="A0A1H9PAR7"/>
<keyword evidence="11" id="KW-0915">Sodium</keyword>
<accession>A0A1H9PAR7</accession>
<evidence type="ECO:0000256" key="7">
    <source>
        <dbReference type="ARBA" id="ARBA00023136"/>
    </source>
</evidence>
<reference evidence="13" key="1">
    <citation type="submission" date="2016-10" db="EMBL/GenBank/DDBJ databases">
        <authorList>
            <person name="Varghese N."/>
            <person name="Submissions S."/>
        </authorList>
    </citation>
    <scope>NUCLEOTIDE SEQUENCE [LARGE SCALE GENOMIC DNA]</scope>
    <source>
        <strain evidence="13">DSM 24740</strain>
    </source>
</reference>
<organism evidence="12 13">
    <name type="scientific">Neolewinella agarilytica</name>
    <dbReference type="NCBI Taxonomy" id="478744"/>
    <lineage>
        <taxon>Bacteria</taxon>
        <taxon>Pseudomonadati</taxon>
        <taxon>Bacteroidota</taxon>
        <taxon>Saprospiria</taxon>
        <taxon>Saprospirales</taxon>
        <taxon>Lewinellaceae</taxon>
        <taxon>Neolewinella</taxon>
    </lineage>
</organism>
<dbReference type="EMBL" id="FOFB01000045">
    <property type="protein sequence ID" value="SER45306.1"/>
    <property type="molecule type" value="Genomic_DNA"/>
</dbReference>
<dbReference type="PANTHER" id="PTHR28259:SF1">
    <property type="entry name" value="FLUORIDE EXPORT PROTEIN 1-RELATED"/>
    <property type="match status" value="1"/>
</dbReference>
<dbReference type="Pfam" id="PF02537">
    <property type="entry name" value="CRCB"/>
    <property type="match status" value="1"/>
</dbReference>
<evidence type="ECO:0000313" key="13">
    <source>
        <dbReference type="Proteomes" id="UP000199021"/>
    </source>
</evidence>
<dbReference type="FunCoup" id="A0A1H9PAR7">
    <property type="interactions" value="223"/>
</dbReference>
<comment type="subcellular location">
    <subcellularLocation>
        <location evidence="1 11">Cell membrane</location>
        <topology evidence="1 11">Multi-pass membrane protein</topology>
    </subcellularLocation>
</comment>
<comment type="catalytic activity">
    <reaction evidence="10">
        <text>fluoride(in) = fluoride(out)</text>
        <dbReference type="Rhea" id="RHEA:76159"/>
        <dbReference type="ChEBI" id="CHEBI:17051"/>
    </reaction>
    <physiologicalReaction direction="left-to-right" evidence="10">
        <dbReference type="Rhea" id="RHEA:76160"/>
    </physiologicalReaction>
</comment>
<evidence type="ECO:0000256" key="1">
    <source>
        <dbReference type="ARBA" id="ARBA00004651"/>
    </source>
</evidence>
<evidence type="ECO:0000313" key="12">
    <source>
        <dbReference type="EMBL" id="SER45306.1"/>
    </source>
</evidence>
<keyword evidence="4 11" id="KW-0812">Transmembrane</keyword>
<evidence type="ECO:0000256" key="10">
    <source>
        <dbReference type="ARBA" id="ARBA00035585"/>
    </source>
</evidence>
<evidence type="ECO:0000256" key="3">
    <source>
        <dbReference type="ARBA" id="ARBA00022519"/>
    </source>
</evidence>
<gene>
    <name evidence="11" type="primary">fluC</name>
    <name evidence="11" type="synonym">crcB</name>
    <name evidence="12" type="ORF">SAMN05444359_1458</name>
</gene>
<evidence type="ECO:0000256" key="8">
    <source>
        <dbReference type="ARBA" id="ARBA00023303"/>
    </source>
</evidence>
<comment type="activity regulation">
    <text evidence="11">Na(+) is not transported, but it plays an essential structural role and its presence is essential for fluoride channel function.</text>
</comment>
<keyword evidence="11" id="KW-0479">Metal-binding</keyword>
<name>A0A1H9PAR7_9BACT</name>
<keyword evidence="3" id="KW-0997">Cell inner membrane</keyword>
<sequence>MSWLLVFAGGGLGSLARYGIARVMPPAELAEGEIPWFTLVANILACIVLGVGIGLLSKDQLSKPLQLLLLTGFCGGFSTFSTFAAELLLMGEEGHWGPALIYVALSLLGGVGALWLALLIAR</sequence>
<dbReference type="GO" id="GO:0005886">
    <property type="term" value="C:plasma membrane"/>
    <property type="evidence" value="ECO:0007669"/>
    <property type="project" value="UniProtKB-SubCell"/>
</dbReference>
<keyword evidence="2 11" id="KW-1003">Cell membrane</keyword>
<dbReference type="RefSeq" id="WP_090173523.1">
    <property type="nucleotide sequence ID" value="NZ_FOFB01000045.1"/>
</dbReference>
<evidence type="ECO:0000256" key="5">
    <source>
        <dbReference type="ARBA" id="ARBA00022989"/>
    </source>
</evidence>
<dbReference type="InterPro" id="IPR003691">
    <property type="entry name" value="FluC"/>
</dbReference>
<dbReference type="STRING" id="478744.SAMN05444359_1458"/>
<keyword evidence="5 11" id="KW-1133">Transmembrane helix</keyword>
<protein>
    <recommendedName>
        <fullName evidence="11">Fluoride-specific ion channel FluC</fullName>
    </recommendedName>
</protein>
<dbReference type="GO" id="GO:0062054">
    <property type="term" value="F:fluoride channel activity"/>
    <property type="evidence" value="ECO:0007669"/>
    <property type="project" value="UniProtKB-UniRule"/>
</dbReference>
<dbReference type="NCBIfam" id="TIGR00494">
    <property type="entry name" value="crcB"/>
    <property type="match status" value="1"/>
</dbReference>